<comment type="caution">
    <text evidence="3">The sequence shown here is derived from an EMBL/GenBank/DDBJ whole genome shotgun (WGS) entry which is preliminary data.</text>
</comment>
<evidence type="ECO:0000313" key="3">
    <source>
        <dbReference type="EMBL" id="MBB5936976.1"/>
    </source>
</evidence>
<evidence type="ECO:0000313" key="4">
    <source>
        <dbReference type="Proteomes" id="UP000588098"/>
    </source>
</evidence>
<keyword evidence="1 3" id="KW-0808">Transferase</keyword>
<dbReference type="RefSeq" id="WP_246494969.1">
    <property type="nucleotide sequence ID" value="NZ_JACHJL010000009.1"/>
</dbReference>
<dbReference type="CDD" id="cd02440">
    <property type="entry name" value="AdoMet_MTases"/>
    <property type="match status" value="1"/>
</dbReference>
<dbReference type="PANTHER" id="PTHR43861:SF3">
    <property type="entry name" value="PUTATIVE (AFU_ORTHOLOGUE AFUA_2G14390)-RELATED"/>
    <property type="match status" value="1"/>
</dbReference>
<dbReference type="InterPro" id="IPR029063">
    <property type="entry name" value="SAM-dependent_MTases_sf"/>
</dbReference>
<dbReference type="GO" id="GO:0017000">
    <property type="term" value="P:antibiotic biosynthetic process"/>
    <property type="evidence" value="ECO:0007669"/>
    <property type="project" value="UniProtKB-ARBA"/>
</dbReference>
<dbReference type="SUPFAM" id="SSF53335">
    <property type="entry name" value="S-adenosyl-L-methionine-dependent methyltransferases"/>
    <property type="match status" value="1"/>
</dbReference>
<dbReference type="GO" id="GO:0008757">
    <property type="term" value="F:S-adenosylmethionine-dependent methyltransferase activity"/>
    <property type="evidence" value="ECO:0007669"/>
    <property type="project" value="InterPro"/>
</dbReference>
<evidence type="ECO:0000259" key="2">
    <source>
        <dbReference type="Pfam" id="PF08241"/>
    </source>
</evidence>
<dbReference type="InterPro" id="IPR013216">
    <property type="entry name" value="Methyltransf_11"/>
</dbReference>
<dbReference type="Proteomes" id="UP000588098">
    <property type="component" value="Unassembled WGS sequence"/>
</dbReference>
<organism evidence="3 4">
    <name type="scientific">Streptomyces zagrosensis</name>
    <dbReference type="NCBI Taxonomy" id="1042984"/>
    <lineage>
        <taxon>Bacteria</taxon>
        <taxon>Bacillati</taxon>
        <taxon>Actinomycetota</taxon>
        <taxon>Actinomycetes</taxon>
        <taxon>Kitasatosporales</taxon>
        <taxon>Streptomycetaceae</taxon>
        <taxon>Streptomyces</taxon>
    </lineage>
</organism>
<protein>
    <submittedName>
        <fullName evidence="3">SAM-dependent methyltransferase</fullName>
    </submittedName>
</protein>
<dbReference type="Pfam" id="PF08241">
    <property type="entry name" value="Methyltransf_11"/>
    <property type="match status" value="1"/>
</dbReference>
<dbReference type="Gene3D" id="3.40.50.150">
    <property type="entry name" value="Vaccinia Virus protein VP39"/>
    <property type="match status" value="1"/>
</dbReference>
<dbReference type="PANTHER" id="PTHR43861">
    <property type="entry name" value="TRANS-ACONITATE 2-METHYLTRANSFERASE-RELATED"/>
    <property type="match status" value="1"/>
</dbReference>
<gene>
    <name evidence="3" type="ORF">FHS42_004053</name>
</gene>
<name>A0A7W9V058_9ACTN</name>
<feature type="domain" description="Methyltransferase type 11" evidence="2">
    <location>
        <begin position="49"/>
        <end position="141"/>
    </location>
</feature>
<dbReference type="GO" id="GO:0032259">
    <property type="term" value="P:methylation"/>
    <property type="evidence" value="ECO:0007669"/>
    <property type="project" value="UniProtKB-KW"/>
</dbReference>
<keyword evidence="3" id="KW-0489">Methyltransferase</keyword>
<dbReference type="AlphaFoldDB" id="A0A7W9V058"/>
<sequence length="264" mass="29334">MTDQEPKKYVFDPTWDQETERLRANEALWDPGTIERLERVGVTSGWHALEVGAGSGSIARWLGERVGPTGRVLAADLEIGRLEALRAPHVEVAKIDIRTEELPAASFDVVHSRMVVQHLQDRPAAVASMVRALKPGGWLFLEDTDSMTLFRSATSEDFLQDVRAAGYELMRRSGHEPRGGHFDLQAALSTGLEEVSAEGRAVVVQGGTFQARHYQLWLEFMKPRLVAEGMVSASRVDEALAQMGDPAHHWLTQVLISTYGRKPR</sequence>
<reference evidence="3 4" key="1">
    <citation type="submission" date="2020-08" db="EMBL/GenBank/DDBJ databases">
        <title>Genomic Encyclopedia of Type Strains, Phase III (KMG-III): the genomes of soil and plant-associated and newly described type strains.</title>
        <authorList>
            <person name="Whitman W."/>
        </authorList>
    </citation>
    <scope>NUCLEOTIDE SEQUENCE [LARGE SCALE GENOMIC DNA]</scope>
    <source>
        <strain evidence="3 4">CECT 8305</strain>
    </source>
</reference>
<accession>A0A7W9V058</accession>
<keyword evidence="4" id="KW-1185">Reference proteome</keyword>
<proteinExistence type="predicted"/>
<evidence type="ECO:0000256" key="1">
    <source>
        <dbReference type="ARBA" id="ARBA00022679"/>
    </source>
</evidence>
<dbReference type="EMBL" id="JACHJL010000009">
    <property type="protein sequence ID" value="MBB5936976.1"/>
    <property type="molecule type" value="Genomic_DNA"/>
</dbReference>